<protein>
    <submittedName>
        <fullName evidence="1">Uncharacterized protein</fullName>
    </submittedName>
</protein>
<evidence type="ECO:0000313" key="1">
    <source>
        <dbReference type="EMBL" id="KAH3857271.1"/>
    </source>
</evidence>
<keyword evidence="2" id="KW-1185">Reference proteome</keyword>
<accession>A0A9D4LFR6</accession>
<reference evidence="1" key="2">
    <citation type="submission" date="2020-11" db="EMBL/GenBank/DDBJ databases">
        <authorList>
            <person name="McCartney M.A."/>
            <person name="Auch B."/>
            <person name="Kono T."/>
            <person name="Mallez S."/>
            <person name="Becker A."/>
            <person name="Gohl D.M."/>
            <person name="Silverstein K.A.T."/>
            <person name="Koren S."/>
            <person name="Bechman K.B."/>
            <person name="Herman A."/>
            <person name="Abrahante J.E."/>
            <person name="Garbe J."/>
        </authorList>
    </citation>
    <scope>NUCLEOTIDE SEQUENCE</scope>
    <source>
        <strain evidence="1">Duluth1</strain>
        <tissue evidence="1">Whole animal</tissue>
    </source>
</reference>
<name>A0A9D4LFR6_DREPO</name>
<gene>
    <name evidence="1" type="ORF">DPMN_099877</name>
</gene>
<comment type="caution">
    <text evidence="1">The sequence shown here is derived from an EMBL/GenBank/DDBJ whole genome shotgun (WGS) entry which is preliminary data.</text>
</comment>
<proteinExistence type="predicted"/>
<evidence type="ECO:0000313" key="2">
    <source>
        <dbReference type="Proteomes" id="UP000828390"/>
    </source>
</evidence>
<reference evidence="1" key="1">
    <citation type="journal article" date="2019" name="bioRxiv">
        <title>The Genome of the Zebra Mussel, Dreissena polymorpha: A Resource for Invasive Species Research.</title>
        <authorList>
            <person name="McCartney M.A."/>
            <person name="Auch B."/>
            <person name="Kono T."/>
            <person name="Mallez S."/>
            <person name="Zhang Y."/>
            <person name="Obille A."/>
            <person name="Becker A."/>
            <person name="Abrahante J.E."/>
            <person name="Garbe J."/>
            <person name="Badalamenti J.P."/>
            <person name="Herman A."/>
            <person name="Mangelson H."/>
            <person name="Liachko I."/>
            <person name="Sullivan S."/>
            <person name="Sone E.D."/>
            <person name="Koren S."/>
            <person name="Silverstein K.A.T."/>
            <person name="Beckman K.B."/>
            <person name="Gohl D.M."/>
        </authorList>
    </citation>
    <scope>NUCLEOTIDE SEQUENCE</scope>
    <source>
        <strain evidence="1">Duluth1</strain>
        <tissue evidence="1">Whole animal</tissue>
    </source>
</reference>
<dbReference type="EMBL" id="JAIWYP010000003">
    <property type="protein sequence ID" value="KAH3857271.1"/>
    <property type="molecule type" value="Genomic_DNA"/>
</dbReference>
<sequence length="147" mass="16407">MQYTSRRKKLDKITFHIHQGKTCPANIALVRLESPLLKDAREGASATDAGFRSGTVRVLVGINVNQLVDYAHTINTACIVESVCNKACCTTLYHLELILVSSIQYSTLERPTLVTRSTLHFCGRKSIPQCIQVRLEKLTIKVSFDSQ</sequence>
<dbReference type="AlphaFoldDB" id="A0A9D4LFR6"/>
<organism evidence="1 2">
    <name type="scientific">Dreissena polymorpha</name>
    <name type="common">Zebra mussel</name>
    <name type="synonym">Mytilus polymorpha</name>
    <dbReference type="NCBI Taxonomy" id="45954"/>
    <lineage>
        <taxon>Eukaryota</taxon>
        <taxon>Metazoa</taxon>
        <taxon>Spiralia</taxon>
        <taxon>Lophotrochozoa</taxon>
        <taxon>Mollusca</taxon>
        <taxon>Bivalvia</taxon>
        <taxon>Autobranchia</taxon>
        <taxon>Heteroconchia</taxon>
        <taxon>Euheterodonta</taxon>
        <taxon>Imparidentia</taxon>
        <taxon>Neoheterodontei</taxon>
        <taxon>Myida</taxon>
        <taxon>Dreissenoidea</taxon>
        <taxon>Dreissenidae</taxon>
        <taxon>Dreissena</taxon>
    </lineage>
</organism>
<dbReference type="Proteomes" id="UP000828390">
    <property type="component" value="Unassembled WGS sequence"/>
</dbReference>